<sequence>MRLFICFALFASVFSFDREALDSCDDLECLSELMTSAFGFKTAPTEDDGFLATWLWYDEISKALAEKMSEAKMAKRGVGNLYERFLMKISKKSITKLARGKSTYFIEESVSLILATLGKSKYQQDKVK</sequence>
<reference evidence="2 3" key="1">
    <citation type="submission" date="2021-04" db="EMBL/GenBank/DDBJ databases">
        <authorList>
            <person name="Bliznina A."/>
        </authorList>
    </citation>
    <scope>NUCLEOTIDE SEQUENCE [LARGE SCALE GENOMIC DNA]</scope>
</reference>
<feature type="signal peptide" evidence="1">
    <location>
        <begin position="1"/>
        <end position="15"/>
    </location>
</feature>
<feature type="chain" id="PRO_5045075978" evidence="1">
    <location>
        <begin position="16"/>
        <end position="128"/>
    </location>
</feature>
<evidence type="ECO:0000313" key="3">
    <source>
        <dbReference type="Proteomes" id="UP001158576"/>
    </source>
</evidence>
<keyword evidence="3" id="KW-1185">Reference proteome</keyword>
<protein>
    <submittedName>
        <fullName evidence="2">Oidioi.mRNA.OKI2018_I69.chr1.g484.t1.cds</fullName>
    </submittedName>
</protein>
<gene>
    <name evidence="2" type="ORF">OKIOD_LOCUS9249</name>
</gene>
<proteinExistence type="predicted"/>
<dbReference type="EMBL" id="OU015566">
    <property type="protein sequence ID" value="CAG5102825.1"/>
    <property type="molecule type" value="Genomic_DNA"/>
</dbReference>
<evidence type="ECO:0000313" key="2">
    <source>
        <dbReference type="EMBL" id="CAG5102825.1"/>
    </source>
</evidence>
<evidence type="ECO:0000256" key="1">
    <source>
        <dbReference type="SAM" id="SignalP"/>
    </source>
</evidence>
<name>A0ABN7SP88_OIKDI</name>
<dbReference type="Proteomes" id="UP001158576">
    <property type="component" value="Chromosome 1"/>
</dbReference>
<organism evidence="2 3">
    <name type="scientific">Oikopleura dioica</name>
    <name type="common">Tunicate</name>
    <dbReference type="NCBI Taxonomy" id="34765"/>
    <lineage>
        <taxon>Eukaryota</taxon>
        <taxon>Metazoa</taxon>
        <taxon>Chordata</taxon>
        <taxon>Tunicata</taxon>
        <taxon>Appendicularia</taxon>
        <taxon>Copelata</taxon>
        <taxon>Oikopleuridae</taxon>
        <taxon>Oikopleura</taxon>
    </lineage>
</organism>
<accession>A0ABN7SP88</accession>
<keyword evidence="1" id="KW-0732">Signal</keyword>